<gene>
    <name evidence="2" type="ORF">SAMN05216323_100221</name>
</gene>
<feature type="domain" description="Transposase IS701-like DDE" evidence="1">
    <location>
        <begin position="86"/>
        <end position="299"/>
    </location>
</feature>
<keyword evidence="3" id="KW-1185">Reference proteome</keyword>
<dbReference type="InterPro" id="IPR012337">
    <property type="entry name" value="RNaseH-like_sf"/>
</dbReference>
<dbReference type="InterPro" id="IPR038721">
    <property type="entry name" value="IS701-like_DDE_dom"/>
</dbReference>
<accession>A0A1G6GL52</accession>
<dbReference type="STRING" id="1640674.SAMN05216323_100221"/>
<organism evidence="2 3">
    <name type="scientific">Williamwhitmania taraxaci</name>
    <dbReference type="NCBI Taxonomy" id="1640674"/>
    <lineage>
        <taxon>Bacteria</taxon>
        <taxon>Pseudomonadati</taxon>
        <taxon>Bacteroidota</taxon>
        <taxon>Bacteroidia</taxon>
        <taxon>Bacteroidales</taxon>
        <taxon>Williamwhitmaniaceae</taxon>
        <taxon>Williamwhitmania</taxon>
    </lineage>
</organism>
<dbReference type="Pfam" id="PF13546">
    <property type="entry name" value="DDE_5"/>
    <property type="match status" value="1"/>
</dbReference>
<evidence type="ECO:0000259" key="1">
    <source>
        <dbReference type="Pfam" id="PF13546"/>
    </source>
</evidence>
<proteinExistence type="predicted"/>
<keyword evidence="2" id="KW-0378">Hydrolase</keyword>
<dbReference type="EMBL" id="FMYP01000002">
    <property type="protein sequence ID" value="SDB82717.1"/>
    <property type="molecule type" value="Genomic_DNA"/>
</dbReference>
<reference evidence="2 3" key="1">
    <citation type="submission" date="2016-09" db="EMBL/GenBank/DDBJ databases">
        <authorList>
            <person name="Capua I."/>
            <person name="De Benedictis P."/>
            <person name="Joannis T."/>
            <person name="Lombin L.H."/>
            <person name="Cattoli G."/>
        </authorList>
    </citation>
    <scope>NUCLEOTIDE SEQUENCE [LARGE SCALE GENOMIC DNA]</scope>
    <source>
        <strain evidence="2 3">A7P-90m</strain>
    </source>
</reference>
<evidence type="ECO:0000313" key="3">
    <source>
        <dbReference type="Proteomes" id="UP000199452"/>
    </source>
</evidence>
<evidence type="ECO:0000313" key="2">
    <source>
        <dbReference type="EMBL" id="SDB82717.1"/>
    </source>
</evidence>
<name>A0A1G6GL52_9BACT</name>
<dbReference type="SUPFAM" id="SSF53098">
    <property type="entry name" value="Ribonuclease H-like"/>
    <property type="match status" value="1"/>
</dbReference>
<sequence length="486" mass="55581">MSSNVAKVSELESVLCNDDKTSEGVLHFVTAFTTSRFLRPFDSVKGKGVSVTQLLVSLITFRLHGSSIARMQQPGRSACPAIDDNTFYRLMNNPLMRWRGLLMGLAKQFAAHVQAKGDGNPSVRCFVLDDTDLEKTGKTIERVGRIFNHVTKRYPFGFKLLLLALWDGKSLVSLDFSLHCERGGTGKQGLTVKEKRAQFSKVRKAGTPSAQRYTELDQEKHHNAVAMLRRAVKNGVTASYVLMDSWFVNDYTIKAIRAIKGRALHVLGMCKVDNRKYTVDGRAMNAHQLVAKFDRKRAKHSRKYRTRYIAITADYKGEKVRLFLMQYNHASRWTILLTSDLSLSFVQAIELYQIRWTIEVLFKECKQYLRLGCSQNTDFDGQVADATLALVTHTILTLQKRFGAYETLGDLFRETQQHLLELTLWERLITVFLKMVMQLVELLNVDIEELIEKLLQDSQASRKLLALLSFLRDDWDKCEETYKSNI</sequence>
<keyword evidence="2" id="KW-0540">Nuclease</keyword>
<protein>
    <submittedName>
        <fullName evidence="2">DDE superfamily endonuclease</fullName>
    </submittedName>
</protein>
<dbReference type="OrthoDB" id="29496at2"/>
<dbReference type="AlphaFoldDB" id="A0A1G6GL52"/>
<dbReference type="Proteomes" id="UP000199452">
    <property type="component" value="Unassembled WGS sequence"/>
</dbReference>
<keyword evidence="2" id="KW-0255">Endonuclease</keyword>
<dbReference type="GO" id="GO:0004519">
    <property type="term" value="F:endonuclease activity"/>
    <property type="evidence" value="ECO:0007669"/>
    <property type="project" value="UniProtKB-KW"/>
</dbReference>